<organism evidence="3 4">
    <name type="scientific">Meloidogyne incognita</name>
    <name type="common">Southern root-knot nematode worm</name>
    <name type="synonym">Oxyuris incognita</name>
    <dbReference type="NCBI Taxonomy" id="6306"/>
    <lineage>
        <taxon>Eukaryota</taxon>
        <taxon>Metazoa</taxon>
        <taxon>Ecdysozoa</taxon>
        <taxon>Nematoda</taxon>
        <taxon>Chromadorea</taxon>
        <taxon>Rhabditida</taxon>
        <taxon>Tylenchina</taxon>
        <taxon>Tylenchomorpha</taxon>
        <taxon>Tylenchoidea</taxon>
        <taxon>Meloidogynidae</taxon>
        <taxon>Meloidogyninae</taxon>
        <taxon>Meloidogyne</taxon>
        <taxon>Meloidogyne incognita group</taxon>
    </lineage>
</organism>
<dbReference type="AlphaFoldDB" id="A0A914L4Z2"/>
<dbReference type="WBParaSite" id="Minc3s00264g08931">
    <property type="protein sequence ID" value="Minc3s00264g08931"/>
    <property type="gene ID" value="Minc3s00264g08931"/>
</dbReference>
<evidence type="ECO:0000313" key="4">
    <source>
        <dbReference type="WBParaSite" id="Minc3s00264g08931"/>
    </source>
</evidence>
<dbReference type="Gene3D" id="3.40.50.1460">
    <property type="match status" value="1"/>
</dbReference>
<dbReference type="GO" id="GO:0008233">
    <property type="term" value="F:peptidase activity"/>
    <property type="evidence" value="ECO:0007669"/>
    <property type="project" value="InterPro"/>
</dbReference>
<feature type="chain" id="PRO_5037823988" evidence="2">
    <location>
        <begin position="21"/>
        <end position="74"/>
    </location>
</feature>
<feature type="signal peptide" evidence="2">
    <location>
        <begin position="1"/>
        <end position="20"/>
    </location>
</feature>
<protein>
    <submittedName>
        <fullName evidence="4">Candidate secreted effector</fullName>
    </submittedName>
</protein>
<keyword evidence="3" id="KW-1185">Reference proteome</keyword>
<name>A0A914L4Z2_MELIC</name>
<dbReference type="Pfam" id="PF01650">
    <property type="entry name" value="Peptidase_C13"/>
    <property type="match status" value="1"/>
</dbReference>
<dbReference type="InterPro" id="IPR001096">
    <property type="entry name" value="Peptidase_C13"/>
</dbReference>
<accession>A0A914L4Z2</accession>
<evidence type="ECO:0000313" key="3">
    <source>
        <dbReference type="Proteomes" id="UP000887563"/>
    </source>
</evidence>
<keyword evidence="2" id="KW-0732">Signal</keyword>
<reference evidence="4" key="1">
    <citation type="submission" date="2022-11" db="UniProtKB">
        <authorList>
            <consortium name="WormBaseParasite"/>
        </authorList>
    </citation>
    <scope>IDENTIFICATION</scope>
</reference>
<proteinExistence type="inferred from homology"/>
<dbReference type="GO" id="GO:0006508">
    <property type="term" value="P:proteolysis"/>
    <property type="evidence" value="ECO:0007669"/>
    <property type="project" value="InterPro"/>
</dbReference>
<sequence>MANLFLYIPLLFSILNYSTGLQQKKFSERQNNSGNIWAVLVAGSNGWWNYRHQINTFLINLKNFLTKKIKKNLF</sequence>
<comment type="similarity">
    <text evidence="1">Belongs to the peptidase C13 family.</text>
</comment>
<evidence type="ECO:0000256" key="2">
    <source>
        <dbReference type="SAM" id="SignalP"/>
    </source>
</evidence>
<evidence type="ECO:0000256" key="1">
    <source>
        <dbReference type="ARBA" id="ARBA00009941"/>
    </source>
</evidence>
<dbReference type="Proteomes" id="UP000887563">
    <property type="component" value="Unplaced"/>
</dbReference>